<keyword evidence="3" id="KW-1185">Reference proteome</keyword>
<evidence type="ECO:0000313" key="2">
    <source>
        <dbReference type="EMBL" id="MCL6273705.1"/>
    </source>
</evidence>
<name>A0ABT0PQP5_9FLAO</name>
<dbReference type="EMBL" id="JAMFMA010000002">
    <property type="protein sequence ID" value="MCL6273705.1"/>
    <property type="molecule type" value="Genomic_DNA"/>
</dbReference>
<comment type="caution">
    <text evidence="2">The sequence shown here is derived from an EMBL/GenBank/DDBJ whole genome shotgun (WGS) entry which is preliminary data.</text>
</comment>
<dbReference type="Proteomes" id="UP001203607">
    <property type="component" value="Unassembled WGS sequence"/>
</dbReference>
<protein>
    <submittedName>
        <fullName evidence="2">Alginate export family protein</fullName>
    </submittedName>
</protein>
<evidence type="ECO:0000313" key="3">
    <source>
        <dbReference type="Proteomes" id="UP001203607"/>
    </source>
</evidence>
<evidence type="ECO:0000259" key="1">
    <source>
        <dbReference type="Pfam" id="PF13372"/>
    </source>
</evidence>
<dbReference type="RefSeq" id="WP_249656897.1">
    <property type="nucleotide sequence ID" value="NZ_JAMFMA010000002.1"/>
</dbReference>
<accession>A0ABT0PQP5</accession>
<dbReference type="Pfam" id="PF13372">
    <property type="entry name" value="Alginate_exp"/>
    <property type="match status" value="1"/>
</dbReference>
<organism evidence="2 3">
    <name type="scientific">Flagellimonas spongiicola</name>
    <dbReference type="NCBI Taxonomy" id="2942208"/>
    <lineage>
        <taxon>Bacteria</taxon>
        <taxon>Pseudomonadati</taxon>
        <taxon>Bacteroidota</taxon>
        <taxon>Flavobacteriia</taxon>
        <taxon>Flavobacteriales</taxon>
        <taxon>Flavobacteriaceae</taxon>
        <taxon>Flagellimonas</taxon>
    </lineage>
</organism>
<gene>
    <name evidence="2" type="ORF">M3P19_06775</name>
</gene>
<dbReference type="InterPro" id="IPR025388">
    <property type="entry name" value="Alginate_export_dom"/>
</dbReference>
<proteinExistence type="predicted"/>
<sequence length="461" mass="53578">MKKGTQHKAFCTYINRLMFEYNRCVQLIILLLFWSNLLYGQHIQHIDATEKTEERPILTGLKGIKLGEYTTLSIGGDYRFQAESFINEEFGSHDGQDNAWLLNRIMLNADWNFGENLNAFVELSSSTVIGKEDLTAVDKDVLAFNQIFAQYKFMPELQMMVGRKNLSYGSGRLVDIRNLPNVRRSFDLLQLKFIKNTLEADIFIASIVRNEVGVLDNDFFEFKESFYGFHFSDYISGLINLDVYYFFQKQNDVVYNNITGNERRSAVGIHHYGTLKGWSYNNEIIHQFGSFEDSRISALAYYFQVEYAFQNTPNNLKTGLKFEVIDGDDDPEDNKVGNFDAFYPKGAYFGRVARFGPSNLIDIHPYINFKRGRFFYEFDIDFFWRESTKDGVYNPALQLEYPSLNNQPYIGTQLGTFTSYELNEYVSLELETNFIFPGSFLKQSGLTNSLFHFVFTTEFKF</sequence>
<reference evidence="2 3" key="1">
    <citation type="submission" date="2022-05" db="EMBL/GenBank/DDBJ databases">
        <authorList>
            <person name="Park J.-S."/>
        </authorList>
    </citation>
    <scope>NUCLEOTIDE SEQUENCE [LARGE SCALE GENOMIC DNA]</scope>
    <source>
        <strain evidence="2 3">2012CJ35-5</strain>
    </source>
</reference>
<feature type="domain" description="Alginate export" evidence="1">
    <location>
        <begin position="72"/>
        <end position="449"/>
    </location>
</feature>